<keyword evidence="1" id="KW-1133">Transmembrane helix</keyword>
<reference evidence="2 3" key="1">
    <citation type="submission" date="2020-08" db="EMBL/GenBank/DDBJ databases">
        <title>Sequencing the genomes of 1000 actinobacteria strains.</title>
        <authorList>
            <person name="Klenk H.-P."/>
        </authorList>
    </citation>
    <scope>NUCLEOTIDE SEQUENCE [LARGE SCALE GENOMIC DNA]</scope>
    <source>
        <strain evidence="2 3">DSM 45582</strain>
    </source>
</reference>
<dbReference type="Proteomes" id="UP000580474">
    <property type="component" value="Unassembled WGS sequence"/>
</dbReference>
<evidence type="ECO:0000313" key="2">
    <source>
        <dbReference type="EMBL" id="MBB5070252.1"/>
    </source>
</evidence>
<protein>
    <recommendedName>
        <fullName evidence="4">DUF2530 domain-containing protein</fullName>
    </recommendedName>
</protein>
<feature type="transmembrane region" description="Helical" evidence="1">
    <location>
        <begin position="12"/>
        <end position="28"/>
    </location>
</feature>
<dbReference type="EMBL" id="JACHIV010000001">
    <property type="protein sequence ID" value="MBB5070252.1"/>
    <property type="molecule type" value="Genomic_DNA"/>
</dbReference>
<gene>
    <name evidence="2" type="ORF">BJ969_003340</name>
</gene>
<name>A0A840NMB8_9PSEU</name>
<evidence type="ECO:0000313" key="3">
    <source>
        <dbReference type="Proteomes" id="UP000580474"/>
    </source>
</evidence>
<evidence type="ECO:0008006" key="4">
    <source>
        <dbReference type="Google" id="ProtNLM"/>
    </source>
</evidence>
<keyword evidence="3" id="KW-1185">Reference proteome</keyword>
<dbReference type="RefSeq" id="WP_184479807.1">
    <property type="nucleotide sequence ID" value="NZ_JACHIV010000001.1"/>
</dbReference>
<keyword evidence="1" id="KW-0812">Transmembrane</keyword>
<keyword evidence="1" id="KW-0472">Membrane</keyword>
<accession>A0A840NMB8</accession>
<comment type="caution">
    <text evidence="2">The sequence shown here is derived from an EMBL/GenBank/DDBJ whole genome shotgun (WGS) entry which is preliminary data.</text>
</comment>
<feature type="transmembrane region" description="Helical" evidence="1">
    <location>
        <begin position="34"/>
        <end position="55"/>
    </location>
</feature>
<organism evidence="2 3">
    <name type="scientific">Saccharopolyspora gloriosae</name>
    <dbReference type="NCBI Taxonomy" id="455344"/>
    <lineage>
        <taxon>Bacteria</taxon>
        <taxon>Bacillati</taxon>
        <taxon>Actinomycetota</taxon>
        <taxon>Actinomycetes</taxon>
        <taxon>Pseudonocardiales</taxon>
        <taxon>Pseudonocardiaceae</taxon>
        <taxon>Saccharopolyspora</taxon>
    </lineage>
</organism>
<sequence length="65" mass="6957">MTIGRGASDVERFWISVALVVVALLWSTREMAPWAVAVSWAGVAAGAAGALHFGLRYARSRGARR</sequence>
<proteinExistence type="predicted"/>
<evidence type="ECO:0000256" key="1">
    <source>
        <dbReference type="SAM" id="Phobius"/>
    </source>
</evidence>
<dbReference type="AlphaFoldDB" id="A0A840NMB8"/>